<evidence type="ECO:0008006" key="4">
    <source>
        <dbReference type="Google" id="ProtNLM"/>
    </source>
</evidence>
<keyword evidence="1" id="KW-1133">Transmembrane helix</keyword>
<reference evidence="2 3" key="1">
    <citation type="submission" date="2024-09" db="EMBL/GenBank/DDBJ databases">
        <authorList>
            <person name="Sun Q."/>
            <person name="Mori K."/>
        </authorList>
    </citation>
    <scope>NUCLEOTIDE SEQUENCE [LARGE SCALE GENOMIC DNA]</scope>
    <source>
        <strain evidence="2 3">KCTC 23076</strain>
    </source>
</reference>
<gene>
    <name evidence="2" type="ORF">ACFFGH_06565</name>
</gene>
<keyword evidence="1" id="KW-0472">Membrane</keyword>
<sequence>MKPKINRRKLARAWDWGLVALGGVAAYLVTAMPALAPEMGKAGPWITVGIGVLNVLLNKLPKLPAE</sequence>
<proteinExistence type="predicted"/>
<protein>
    <recommendedName>
        <fullName evidence="4">Holin</fullName>
    </recommendedName>
</protein>
<organism evidence="2 3">
    <name type="scientific">Lysobacter korlensis</name>
    <dbReference type="NCBI Taxonomy" id="553636"/>
    <lineage>
        <taxon>Bacteria</taxon>
        <taxon>Pseudomonadati</taxon>
        <taxon>Pseudomonadota</taxon>
        <taxon>Gammaproteobacteria</taxon>
        <taxon>Lysobacterales</taxon>
        <taxon>Lysobacteraceae</taxon>
        <taxon>Lysobacter</taxon>
    </lineage>
</organism>
<comment type="caution">
    <text evidence="2">The sequence shown here is derived from an EMBL/GenBank/DDBJ whole genome shotgun (WGS) entry which is preliminary data.</text>
</comment>
<keyword evidence="3" id="KW-1185">Reference proteome</keyword>
<dbReference type="RefSeq" id="WP_386666108.1">
    <property type="nucleotide sequence ID" value="NZ_JBHLTG010000001.1"/>
</dbReference>
<feature type="transmembrane region" description="Helical" evidence="1">
    <location>
        <begin position="12"/>
        <end position="36"/>
    </location>
</feature>
<accession>A0ABV6RKK4</accession>
<keyword evidence="1" id="KW-0812">Transmembrane</keyword>
<dbReference type="Proteomes" id="UP001589896">
    <property type="component" value="Unassembled WGS sequence"/>
</dbReference>
<name>A0ABV6RKK4_9GAMM</name>
<dbReference type="EMBL" id="JBHLTG010000001">
    <property type="protein sequence ID" value="MFC0677512.1"/>
    <property type="molecule type" value="Genomic_DNA"/>
</dbReference>
<evidence type="ECO:0000313" key="3">
    <source>
        <dbReference type="Proteomes" id="UP001589896"/>
    </source>
</evidence>
<evidence type="ECO:0000313" key="2">
    <source>
        <dbReference type="EMBL" id="MFC0677512.1"/>
    </source>
</evidence>
<evidence type="ECO:0000256" key="1">
    <source>
        <dbReference type="SAM" id="Phobius"/>
    </source>
</evidence>